<dbReference type="OMA" id="CEDLMDS"/>
<dbReference type="OrthoDB" id="3557394at2759"/>
<dbReference type="Proteomes" id="UP000258309">
    <property type="component" value="Unassembled WGS sequence"/>
</dbReference>
<name>A0A3E2HKA1_SCYLI</name>
<proteinExistence type="predicted"/>
<dbReference type="InterPro" id="IPR010730">
    <property type="entry name" value="HET"/>
</dbReference>
<dbReference type="PANTHER" id="PTHR24148">
    <property type="entry name" value="ANKYRIN REPEAT DOMAIN-CONTAINING PROTEIN 39 HOMOLOG-RELATED"/>
    <property type="match status" value="1"/>
</dbReference>
<dbReference type="PANTHER" id="PTHR24148:SF73">
    <property type="entry name" value="HET DOMAIN PROTEIN (AFU_ORTHOLOGUE AFUA_8G01020)"/>
    <property type="match status" value="1"/>
</dbReference>
<keyword evidence="3" id="KW-1185">Reference proteome</keyword>
<sequence>MGVLEEFSIPRGWIRLLVVQPANFTDEINCRLLCLSLHDISHSYEALSYTWMGASFSKHICLEGYQFSVTPNVEAALRYLREDKQPRTLWVDSVCIDQSNILEKSYQVQQMKEVYERAERVLVWIGQDIENEDFKEGNWVESGLRAGVNGISGTKHAFGLALKFGMASRSGDRAILEHNYSSEEVETWASLARLLKRSYFRRVWVIQEVAVAKEVKVICGRHRIQWSILFSAYDAIVENRRLHNDNLTLHRFDRGIGGMDVCRRMLKNDRTVHDRDGPSKEQRYGTRFLKLLTEARSRDTTDPRDRIYSVIGIGLTGEEPFSIDIDYNKSILEVYVDVVRFSIATTKKLSILYACDQNHHSDFPSWVPNWGQDWIVRGSQLAITAALLGHPNADIGTGAGRYDADARISEDLRILNVRGFCADQIMLTVKPLDVSSLGPEIDGAHFVMHLNLTLVQYLRDLERLYLAMETQYGPNEQAKRGPERDEERREELLWAIKVCCWGLPDFESLEGLKEWYYNYVHSEWEGGVVPPIEYQEEEVFMLEVVKVWKYVTVISRSLLEYNFFISKKGYLGSVHRSCNPREGDKVCVLLGGALPFLLRQDQTRYCLLGTCYMSNTFLGSLTERFEDEQTKVEEFQLQ</sequence>
<dbReference type="InterPro" id="IPR052895">
    <property type="entry name" value="HetReg/Transcr_Mod"/>
</dbReference>
<dbReference type="STRING" id="5539.A0A3E2HKA1"/>
<dbReference type="Pfam" id="PF06985">
    <property type="entry name" value="HET"/>
    <property type="match status" value="1"/>
</dbReference>
<accession>A0A3E2HKA1</accession>
<dbReference type="AlphaFoldDB" id="A0A3E2HKA1"/>
<dbReference type="EMBL" id="NCSJ02000032">
    <property type="protein sequence ID" value="RFU33663.1"/>
    <property type="molecule type" value="Genomic_DNA"/>
</dbReference>
<feature type="domain" description="Heterokaryon incompatibility" evidence="1">
    <location>
        <begin position="44"/>
        <end position="208"/>
    </location>
</feature>
<reference evidence="2 3" key="1">
    <citation type="submission" date="2018-05" db="EMBL/GenBank/DDBJ databases">
        <title>Draft genome sequence of Scytalidium lignicola DSM 105466, a ubiquitous saprotrophic fungus.</title>
        <authorList>
            <person name="Buettner E."/>
            <person name="Gebauer A.M."/>
            <person name="Hofrichter M."/>
            <person name="Liers C."/>
            <person name="Kellner H."/>
        </authorList>
    </citation>
    <scope>NUCLEOTIDE SEQUENCE [LARGE SCALE GENOMIC DNA]</scope>
    <source>
        <strain evidence="2 3">DSM 105466</strain>
    </source>
</reference>
<evidence type="ECO:0000259" key="1">
    <source>
        <dbReference type="Pfam" id="PF06985"/>
    </source>
</evidence>
<feature type="non-terminal residue" evidence="2">
    <location>
        <position position="638"/>
    </location>
</feature>
<protein>
    <recommendedName>
        <fullName evidence="1">Heterokaryon incompatibility domain-containing protein</fullName>
    </recommendedName>
</protein>
<gene>
    <name evidence="2" type="ORF">B7463_g2682</name>
</gene>
<evidence type="ECO:0000313" key="2">
    <source>
        <dbReference type="EMBL" id="RFU33663.1"/>
    </source>
</evidence>
<evidence type="ECO:0000313" key="3">
    <source>
        <dbReference type="Proteomes" id="UP000258309"/>
    </source>
</evidence>
<feature type="non-terminal residue" evidence="2">
    <location>
        <position position="1"/>
    </location>
</feature>
<comment type="caution">
    <text evidence="2">The sequence shown here is derived from an EMBL/GenBank/DDBJ whole genome shotgun (WGS) entry which is preliminary data.</text>
</comment>
<organism evidence="2 3">
    <name type="scientific">Scytalidium lignicola</name>
    <name type="common">Hyphomycete</name>
    <dbReference type="NCBI Taxonomy" id="5539"/>
    <lineage>
        <taxon>Eukaryota</taxon>
        <taxon>Fungi</taxon>
        <taxon>Dikarya</taxon>
        <taxon>Ascomycota</taxon>
        <taxon>Pezizomycotina</taxon>
        <taxon>Leotiomycetes</taxon>
        <taxon>Leotiomycetes incertae sedis</taxon>
        <taxon>Scytalidium</taxon>
    </lineage>
</organism>